<accession>A0ABD3A4Y9</accession>
<comment type="caution">
    <text evidence="1">The sequence shown here is derived from an EMBL/GenBank/DDBJ whole genome shotgun (WGS) entry which is preliminary data.</text>
</comment>
<evidence type="ECO:0000313" key="1">
    <source>
        <dbReference type="EMBL" id="KAL3526294.1"/>
    </source>
</evidence>
<dbReference type="Proteomes" id="UP001630127">
    <property type="component" value="Unassembled WGS sequence"/>
</dbReference>
<dbReference type="EMBL" id="JBJUIK010000005">
    <property type="protein sequence ID" value="KAL3526294.1"/>
    <property type="molecule type" value="Genomic_DNA"/>
</dbReference>
<protein>
    <submittedName>
        <fullName evidence="1">Uncharacterized protein</fullName>
    </submittedName>
</protein>
<sequence>MQGTGERSIGPVVHWSNLLVEINDITGRSVRDLNSDWSKEPLETEEDYVRHCRCRCCYSLMTTTASVETVSEVTVSFVSFAAATFGKSLV</sequence>
<evidence type="ECO:0000313" key="2">
    <source>
        <dbReference type="Proteomes" id="UP001630127"/>
    </source>
</evidence>
<proteinExistence type="predicted"/>
<dbReference type="AlphaFoldDB" id="A0ABD3A4Y9"/>
<reference evidence="1 2" key="1">
    <citation type="submission" date="2024-11" db="EMBL/GenBank/DDBJ databases">
        <title>A near-complete genome assembly of Cinchona calisaya.</title>
        <authorList>
            <person name="Lian D.C."/>
            <person name="Zhao X.W."/>
            <person name="Wei L."/>
        </authorList>
    </citation>
    <scope>NUCLEOTIDE SEQUENCE [LARGE SCALE GENOMIC DNA]</scope>
    <source>
        <tissue evidence="1">Nenye</tissue>
    </source>
</reference>
<gene>
    <name evidence="1" type="ORF">ACH5RR_010950</name>
</gene>
<keyword evidence="2" id="KW-1185">Reference proteome</keyword>
<name>A0ABD3A4Y9_9GENT</name>
<organism evidence="1 2">
    <name type="scientific">Cinchona calisaya</name>
    <dbReference type="NCBI Taxonomy" id="153742"/>
    <lineage>
        <taxon>Eukaryota</taxon>
        <taxon>Viridiplantae</taxon>
        <taxon>Streptophyta</taxon>
        <taxon>Embryophyta</taxon>
        <taxon>Tracheophyta</taxon>
        <taxon>Spermatophyta</taxon>
        <taxon>Magnoliopsida</taxon>
        <taxon>eudicotyledons</taxon>
        <taxon>Gunneridae</taxon>
        <taxon>Pentapetalae</taxon>
        <taxon>asterids</taxon>
        <taxon>lamiids</taxon>
        <taxon>Gentianales</taxon>
        <taxon>Rubiaceae</taxon>
        <taxon>Cinchonoideae</taxon>
        <taxon>Cinchoneae</taxon>
        <taxon>Cinchona</taxon>
    </lineage>
</organism>